<dbReference type="PROSITE" id="PS51900">
    <property type="entry name" value="CB"/>
    <property type="match status" value="1"/>
</dbReference>
<dbReference type="AlphaFoldDB" id="A0ABD7D9P5"/>
<dbReference type="Gene3D" id="1.10.443.10">
    <property type="entry name" value="Intergrase catalytic core"/>
    <property type="match status" value="1"/>
</dbReference>
<keyword evidence="2" id="KW-0238">DNA-binding</keyword>
<dbReference type="SUPFAM" id="SSF56349">
    <property type="entry name" value="DNA breaking-rejoining enzymes"/>
    <property type="match status" value="1"/>
</dbReference>
<dbReference type="InterPro" id="IPR013762">
    <property type="entry name" value="Integrase-like_cat_sf"/>
</dbReference>
<protein>
    <submittedName>
        <fullName evidence="4">Site-specific integrase</fullName>
    </submittedName>
</protein>
<evidence type="ECO:0000313" key="5">
    <source>
        <dbReference type="Proteomes" id="UP000623926"/>
    </source>
</evidence>
<geneLocation type="plasmid" evidence="4 5">
    <name>unnamed3</name>
</geneLocation>
<keyword evidence="1" id="KW-0233">DNA recombination</keyword>
<evidence type="ECO:0000256" key="1">
    <source>
        <dbReference type="ARBA" id="ARBA00023172"/>
    </source>
</evidence>
<dbReference type="GO" id="GO:0003677">
    <property type="term" value="F:DNA binding"/>
    <property type="evidence" value="ECO:0007669"/>
    <property type="project" value="UniProtKB-UniRule"/>
</dbReference>
<dbReference type="Proteomes" id="UP000623926">
    <property type="component" value="Plasmid unnamed3"/>
</dbReference>
<dbReference type="EMBL" id="CP070247">
    <property type="protein sequence ID" value="QRV39153.1"/>
    <property type="molecule type" value="Genomic_DNA"/>
</dbReference>
<evidence type="ECO:0000259" key="3">
    <source>
        <dbReference type="PROSITE" id="PS51900"/>
    </source>
</evidence>
<dbReference type="RefSeq" id="WP_205030178.1">
    <property type="nucleotide sequence ID" value="NZ_CP070247.1"/>
</dbReference>
<dbReference type="GO" id="GO:0006310">
    <property type="term" value="P:DNA recombination"/>
    <property type="evidence" value="ECO:0007669"/>
    <property type="project" value="UniProtKB-KW"/>
</dbReference>
<sequence>MSTAEHVCRPCLRAIRSERDFEWLADPDGCRSRDRQLSLIFPGLNGKGLALPLSRPGRSWDTVRLIQRLGEGQEEQDDLTFSPPTSPGQMLLFNRRRVLGHLAEARIRARALADWDRVERVLVQRAADLGHGEGWVRQVGGAVRVMLALRESDGGGLIPLEAVQNIPAMRQAVAEVLQQAGILDVPGGWTAPPMIRGIRPARPQSCRSCQAWGIRSFCPGCRGWRDNADQFDAGDCTRCMREDVLLRDGLCRGCCLDITLNGLQTRHQPWRQLMLGAPFTFNTTVHLAYVRHDAGQPGFQPHWKRSPERERTTSAHRLIPGQDPLFPMARDWSRIASRPLTELPLLTPGDEELVTALLEEAQQLRWREGPRDKCVRALRVLASWLGTDAPIPEEDIRTLSAATARSGPGPRLAQFLARRDRLVPAQRKNTDAVRVESAIAQYNGNIADELRIWVKVLCGGGRWEHPATTWVTIRRYLGYLKPVLADWQAAGVSSLREIDREEVDNALKARQGRTAEGFHSAARSLFRALKQERVIFADPTRGFTVTAVEKVPRSIPSDSLKGIIERTPMTAYKLIVALVAVHALGLNEITRLPASALNLSDGRLTVRRPGRRHVVYLDELTYELAAEWIRERHLLWPMSSNPHLIMNRFTAMNTDAPPISRSTIKDVFTALGLSGQRVRIDRILHEAQLTADPLHLIRLFGISEVTAVRYIHAAHPERTGKFLR</sequence>
<dbReference type="InterPro" id="IPR044068">
    <property type="entry name" value="CB"/>
</dbReference>
<proteinExistence type="predicted"/>
<dbReference type="InterPro" id="IPR011010">
    <property type="entry name" value="DNA_brk_join_enz"/>
</dbReference>
<gene>
    <name evidence="4" type="ORF">I6J42_34280</name>
</gene>
<evidence type="ECO:0000256" key="2">
    <source>
        <dbReference type="PROSITE-ProRule" id="PRU01248"/>
    </source>
</evidence>
<reference evidence="4 5" key="1">
    <citation type="submission" date="2021-02" db="EMBL/GenBank/DDBJ databases">
        <title>FDA dAtabase for Regulatory Grade micrObial Sequences (FDA-ARGOS): Supporting development and validation of Infectious Disease Dx tests.</title>
        <authorList>
            <person name="Sproer C."/>
            <person name="Gronow S."/>
            <person name="Severitt S."/>
            <person name="Schroder I."/>
            <person name="Tallon L."/>
            <person name="Sadzewicz L."/>
            <person name="Zhao X."/>
            <person name="Boylan J."/>
            <person name="Ott S."/>
            <person name="Bowen H."/>
            <person name="Vavikolanu K."/>
            <person name="Mehta A."/>
            <person name="Aluvathingal J."/>
            <person name="Nadendla S."/>
            <person name="Lowell S."/>
            <person name="Myers T."/>
            <person name="Yan Y."/>
            <person name="Sichtig H."/>
        </authorList>
    </citation>
    <scope>NUCLEOTIDE SEQUENCE [LARGE SCALE GENOMIC DNA]</scope>
    <source>
        <strain evidence="4 5">FDAARGOS_1212</strain>
        <plasmid evidence="4 5">unnamed3</plasmid>
    </source>
</reference>
<name>A0ABD7D9P5_9ACTN</name>
<organism evidence="4 5">
    <name type="scientific">Streptomyces californicus</name>
    <dbReference type="NCBI Taxonomy" id="67351"/>
    <lineage>
        <taxon>Bacteria</taxon>
        <taxon>Bacillati</taxon>
        <taxon>Actinomycetota</taxon>
        <taxon>Actinomycetes</taxon>
        <taxon>Kitasatosporales</taxon>
        <taxon>Streptomycetaceae</taxon>
        <taxon>Streptomyces</taxon>
    </lineage>
</organism>
<keyword evidence="4" id="KW-0614">Plasmid</keyword>
<accession>A0ABD7D9P5</accession>
<evidence type="ECO:0000313" key="4">
    <source>
        <dbReference type="EMBL" id="QRV39153.1"/>
    </source>
</evidence>
<feature type="domain" description="Core-binding (CB)" evidence="3">
    <location>
        <begin position="461"/>
        <end position="530"/>
    </location>
</feature>